<evidence type="ECO:0000259" key="9">
    <source>
        <dbReference type="Pfam" id="PF05183"/>
    </source>
</evidence>
<dbReference type="ExpressionAtlas" id="A0A5S9XRH6">
    <property type="expression patterns" value="baseline and differential"/>
</dbReference>
<evidence type="ECO:0000256" key="8">
    <source>
        <dbReference type="RuleBase" id="RU363098"/>
    </source>
</evidence>
<dbReference type="PANTHER" id="PTHR23079">
    <property type="entry name" value="RNA-DEPENDENT RNA POLYMERASE"/>
    <property type="match status" value="1"/>
</dbReference>
<dbReference type="InterPro" id="IPR058752">
    <property type="entry name" value="RDRP_C_head"/>
</dbReference>
<feature type="domain" description="RDRP C-terminal head" evidence="13">
    <location>
        <begin position="983"/>
        <end position="1130"/>
    </location>
</feature>
<feature type="domain" description="RDRP core" evidence="9">
    <location>
        <begin position="387"/>
        <end position="965"/>
    </location>
</feature>
<evidence type="ECO:0000259" key="10">
    <source>
        <dbReference type="Pfam" id="PF24823"/>
    </source>
</evidence>
<keyword evidence="2 8" id="KW-0696">RNA-directed RNA polymerase</keyword>
<evidence type="ECO:0000313" key="15">
    <source>
        <dbReference type="Proteomes" id="UP000434276"/>
    </source>
</evidence>
<dbReference type="InterPro" id="IPR057590">
    <property type="entry name" value="PH_RDR1/2-like"/>
</dbReference>
<feature type="domain" description="RDRP helical" evidence="12">
    <location>
        <begin position="281"/>
        <end position="366"/>
    </location>
</feature>
<evidence type="ECO:0000256" key="6">
    <source>
        <dbReference type="ARBA" id="ARBA00023158"/>
    </source>
</evidence>
<dbReference type="Pfam" id="PF26253">
    <property type="entry name" value="RdRP_head"/>
    <property type="match status" value="1"/>
</dbReference>
<sequence length="1255" mass="142754">MVSETTTNRSTVKISNVPQTIVADELLRFLELHLGEDTVFALEIPTTRDNWKPRDFARVQFTTLEVKCRAQLLSSQSKLLFKTHNLRLSEAYDDIIPRPVDPRKRLDDIVLTVGFPESDEKRFCALEKWDGVRCWILTEKRRVEFWVWESGDCYKIEVRFEDIIETLSCCVNGDASEIDAFLLKLKYGPKVFKRVTGPHIATKFKSDRYRFCKEDFDFMWIRTTDFSGSKSIGTSTCFCLEVHNGSTMLDIFSGLPYYREDTLSLTYVDGKTFASAAQIVPLLNAAILGLEFPYEILFQLNALVHAQKISLFAASDMELIKILRGMSLETALVILKKLHQQSSICYDPVFFVKTQMQSVVKKMKHSPASAYKRLTEQNIMSCQRAYVTPSKIYLLGPELETANYVVKNFAEHVSDFMRVTFVEEDWSKLPANALSVNSKEGYFVKPSRTNIYNRVLSILGEGITVGPKRFEFLAFSASQLRGNSVWMFASNEKVKAEDIREWMGCFRKIRSISKCAARMGQLFSASRQTLIVRAQDVEQIPDIEVTTDGADYCFSDGIGKISLAFAKQVAQKCGLSHVPSAFQIRYGGYKGVIAVDRSSFRKLSLRDSMLKFDSNNRMLNVTRWTESMPCFLNREIICLLSTLGIEDAMFEAMQAVHLSMLGNMLEDRDAALNVLQKLSGENSKNLLVKMLLQGYAPSSEPYLSMMLRVHHDSQLSELKSRCRILVPKGRILIGCMDEMGILEYGQVYVRVTLTKAELKSRDQSYFRKIDEETSVVIGKVVVTKNPCLHPGDIRVLDAIYEVHFEEKGYLDCIIFPQKGERPHPNECSGGDLDGDQFFVSWDEKIIPSEMDPPMDYAGSRPRLMDHDVTLEEIHKFFVDYMISDTLGVISTAHLVHADRDPEKARSQKCLELANLHSRAVDFAKTGAPAEMPYALKPREFPDFLERFEKPTYISESVFGKLYRAVKSSLAQRKPEAESEDTVAYDVTLEEAGFESFIETAKAHRDMYGEKLTSLMIYYGAANEEEILTGILKTKEMYLARDNRRYGDMKDRITLSVKDLHKEAMGWFEKSCEDEQQKKKLASAWYYVTYNPNHRDEKLTFLSFPWIVGDVLLDIKAENAQRQSVEEKTSGLGGFAKWKSGVSQQFVDDGLPVGDAFVVSLPDSRDFAGGSSGYGRWRNDMKLLSAHWLVESLDLRRKLLTGWRVHRLSSSRIQSWGSGMLEVAFSGRFDEGHGSTAVSDQRKDPNTPFSDFVLIV</sequence>
<dbReference type="InterPro" id="IPR058763">
    <property type="entry name" value="RRM_RDR1/2-like"/>
</dbReference>
<evidence type="ECO:0000256" key="7">
    <source>
        <dbReference type="ARBA" id="ARBA00048744"/>
    </source>
</evidence>
<dbReference type="InterPro" id="IPR007855">
    <property type="entry name" value="RDRP"/>
</dbReference>
<keyword evidence="6 8" id="KW-0943">RNA-mediated gene silencing</keyword>
<dbReference type="Pfam" id="PF26250">
    <property type="entry name" value="RRM_RdRP1_2"/>
    <property type="match status" value="1"/>
</dbReference>
<dbReference type="Pfam" id="PF05183">
    <property type="entry name" value="RdRP"/>
    <property type="match status" value="1"/>
</dbReference>
<dbReference type="GO" id="GO:0003723">
    <property type="term" value="F:RNA binding"/>
    <property type="evidence" value="ECO:0007669"/>
    <property type="project" value="UniProtKB-KW"/>
</dbReference>
<dbReference type="EC" id="2.7.7.48" evidence="8"/>
<dbReference type="Pfam" id="PF24823">
    <property type="entry name" value="PH_RDR2"/>
    <property type="match status" value="1"/>
</dbReference>
<gene>
    <name evidence="14" type="ORF">C24_LOCUS17592</name>
</gene>
<dbReference type="Proteomes" id="UP000434276">
    <property type="component" value="Unassembled WGS sequence"/>
</dbReference>
<dbReference type="InterPro" id="IPR058751">
    <property type="entry name" value="RDRP_helical"/>
</dbReference>
<evidence type="ECO:0000256" key="1">
    <source>
        <dbReference type="ARBA" id="ARBA00005762"/>
    </source>
</evidence>
<evidence type="ECO:0000313" key="14">
    <source>
        <dbReference type="EMBL" id="CAA0394629.1"/>
    </source>
</evidence>
<evidence type="ECO:0000259" key="13">
    <source>
        <dbReference type="Pfam" id="PF26253"/>
    </source>
</evidence>
<evidence type="ECO:0000256" key="5">
    <source>
        <dbReference type="ARBA" id="ARBA00022884"/>
    </source>
</evidence>
<evidence type="ECO:0000259" key="11">
    <source>
        <dbReference type="Pfam" id="PF26250"/>
    </source>
</evidence>
<dbReference type="Pfam" id="PF26252">
    <property type="entry name" value="RdRP_helical"/>
    <property type="match status" value="1"/>
</dbReference>
<proteinExistence type="inferred from homology"/>
<evidence type="ECO:0000256" key="4">
    <source>
        <dbReference type="ARBA" id="ARBA00022695"/>
    </source>
</evidence>
<evidence type="ECO:0000259" key="12">
    <source>
        <dbReference type="Pfam" id="PF26252"/>
    </source>
</evidence>
<feature type="domain" description="RDR1/2-like PH-like" evidence="10">
    <location>
        <begin position="111"/>
        <end position="265"/>
    </location>
</feature>
<protein>
    <recommendedName>
        <fullName evidence="8">RNA-dependent RNA polymerase</fullName>
        <ecNumber evidence="8">2.7.7.48</ecNumber>
    </recommendedName>
</protein>
<name>A0A5S9XRH6_ARATH</name>
<dbReference type="GO" id="GO:0003968">
    <property type="term" value="F:RNA-directed RNA polymerase activity"/>
    <property type="evidence" value="ECO:0007669"/>
    <property type="project" value="UniProtKB-KW"/>
</dbReference>
<dbReference type="EMBL" id="CACSHJ010000095">
    <property type="protein sequence ID" value="CAA0394629.1"/>
    <property type="molecule type" value="Genomic_DNA"/>
</dbReference>
<dbReference type="PANTHER" id="PTHR23079:SF5">
    <property type="entry name" value="RNA-DEPENDENT RNA POLYMERASE 2"/>
    <property type="match status" value="1"/>
</dbReference>
<comment type="function">
    <text evidence="8">Probably involved in the RNA silencing pathway and required for the generation of small interfering RNAs (siRNAs).</text>
</comment>
<comment type="similarity">
    <text evidence="1 8">Belongs to the RdRP family.</text>
</comment>
<evidence type="ECO:0000256" key="2">
    <source>
        <dbReference type="ARBA" id="ARBA00022484"/>
    </source>
</evidence>
<feature type="domain" description="RDR1/2-like RRM" evidence="11">
    <location>
        <begin position="11"/>
        <end position="94"/>
    </location>
</feature>
<dbReference type="AlphaFoldDB" id="A0A5S9XRH6"/>
<dbReference type="GO" id="GO:0031047">
    <property type="term" value="P:regulatory ncRNA-mediated gene silencing"/>
    <property type="evidence" value="ECO:0007669"/>
    <property type="project" value="UniProtKB-KW"/>
</dbReference>
<accession>A0A5S9XRH6</accession>
<keyword evidence="4 8" id="KW-0548">Nucleotidyltransferase</keyword>
<reference evidence="14 15" key="1">
    <citation type="submission" date="2019-12" db="EMBL/GenBank/DDBJ databases">
        <authorList>
            <person name="Jiao W.-B."/>
            <person name="Schneeberger K."/>
        </authorList>
    </citation>
    <scope>NUCLEOTIDE SEQUENCE [LARGE SCALE GENOMIC DNA]</scope>
    <source>
        <strain evidence="15">cv. C24</strain>
    </source>
</reference>
<keyword evidence="5 8" id="KW-0694">RNA-binding</keyword>
<keyword evidence="3 8" id="KW-0808">Transferase</keyword>
<organism evidence="14 15">
    <name type="scientific">Arabidopsis thaliana</name>
    <name type="common">Mouse-ear cress</name>
    <dbReference type="NCBI Taxonomy" id="3702"/>
    <lineage>
        <taxon>Eukaryota</taxon>
        <taxon>Viridiplantae</taxon>
        <taxon>Streptophyta</taxon>
        <taxon>Embryophyta</taxon>
        <taxon>Tracheophyta</taxon>
        <taxon>Spermatophyta</taxon>
        <taxon>Magnoliopsida</taxon>
        <taxon>eudicotyledons</taxon>
        <taxon>Gunneridae</taxon>
        <taxon>Pentapetalae</taxon>
        <taxon>rosids</taxon>
        <taxon>malvids</taxon>
        <taxon>Brassicales</taxon>
        <taxon>Brassicaceae</taxon>
        <taxon>Camelineae</taxon>
        <taxon>Arabidopsis</taxon>
    </lineage>
</organism>
<dbReference type="OrthoDB" id="6513042at2759"/>
<evidence type="ECO:0000256" key="3">
    <source>
        <dbReference type="ARBA" id="ARBA00022679"/>
    </source>
</evidence>
<comment type="catalytic activity">
    <reaction evidence="7 8">
        <text>RNA(n) + a ribonucleoside 5'-triphosphate = RNA(n+1) + diphosphate</text>
        <dbReference type="Rhea" id="RHEA:21248"/>
        <dbReference type="Rhea" id="RHEA-COMP:14527"/>
        <dbReference type="Rhea" id="RHEA-COMP:17342"/>
        <dbReference type="ChEBI" id="CHEBI:33019"/>
        <dbReference type="ChEBI" id="CHEBI:61557"/>
        <dbReference type="ChEBI" id="CHEBI:140395"/>
        <dbReference type="EC" id="2.7.7.48"/>
    </reaction>
</comment>
<dbReference type="InterPro" id="IPR057596">
    <property type="entry name" value="RDRP_core"/>
</dbReference>